<dbReference type="GO" id="GO:0005634">
    <property type="term" value="C:nucleus"/>
    <property type="evidence" value="ECO:0007669"/>
    <property type="project" value="UniProtKB-SubCell"/>
</dbReference>
<evidence type="ECO:0000256" key="2">
    <source>
        <dbReference type="ARBA" id="ARBA00022723"/>
    </source>
</evidence>
<dbReference type="InterPro" id="IPR012337">
    <property type="entry name" value="RNaseH-like_sf"/>
</dbReference>
<evidence type="ECO:0008006" key="9">
    <source>
        <dbReference type="Google" id="ProtNLM"/>
    </source>
</evidence>
<evidence type="ECO:0000256" key="4">
    <source>
        <dbReference type="ARBA" id="ARBA00022833"/>
    </source>
</evidence>
<proteinExistence type="predicted"/>
<dbReference type="AlphaFoldDB" id="A0A4Y9ZGX8"/>
<keyword evidence="2" id="KW-0479">Metal-binding</keyword>
<evidence type="ECO:0000256" key="1">
    <source>
        <dbReference type="ARBA" id="ARBA00004123"/>
    </source>
</evidence>
<feature type="compositionally biased region" description="Basic and acidic residues" evidence="6">
    <location>
        <begin position="193"/>
        <end position="204"/>
    </location>
</feature>
<dbReference type="EMBL" id="SFCI01002370">
    <property type="protein sequence ID" value="TFY74006.1"/>
    <property type="molecule type" value="Genomic_DNA"/>
</dbReference>
<comment type="caution">
    <text evidence="7">The sequence shown here is derived from an EMBL/GenBank/DDBJ whole genome shotgun (WGS) entry which is preliminary data.</text>
</comment>
<keyword evidence="8" id="KW-1185">Reference proteome</keyword>
<dbReference type="GO" id="GO:0008270">
    <property type="term" value="F:zinc ion binding"/>
    <property type="evidence" value="ECO:0007669"/>
    <property type="project" value="UniProtKB-KW"/>
</dbReference>
<keyword evidence="3" id="KW-0863">Zinc-finger</keyword>
<gene>
    <name evidence="7" type="ORF">EWM64_g10006</name>
</gene>
<comment type="subcellular location">
    <subcellularLocation>
        <location evidence="1">Nucleus</location>
    </subcellularLocation>
</comment>
<dbReference type="InterPro" id="IPR052035">
    <property type="entry name" value="ZnF_BED_domain_contain"/>
</dbReference>
<evidence type="ECO:0000313" key="7">
    <source>
        <dbReference type="EMBL" id="TFY74006.1"/>
    </source>
</evidence>
<evidence type="ECO:0000313" key="8">
    <source>
        <dbReference type="Proteomes" id="UP000298061"/>
    </source>
</evidence>
<name>A0A4Y9ZGX8_9AGAM</name>
<sequence>MLQRMFQMLYAKVDIPLDKTISRDVKEIFAVSKKNVANMLQRYTGKIHIGVDGWSSPNLFSFLGIIVFLVQNGEMLSLILDFIRMTKAHTGEHLAEQIYKCLDSFGVTNKLLGQVYNNASNNDTATTELELHMEGGMSGASTQICCICHILNLAVKAILSQFAKSKKDTVAISTSEGSDHEDDEVELDEEDREALKEANQDRMASDAAEVDGIAQEVEKA</sequence>
<protein>
    <recommendedName>
        <fullName evidence="9">DUF659 domain-containing protein</fullName>
    </recommendedName>
</protein>
<evidence type="ECO:0000256" key="6">
    <source>
        <dbReference type="SAM" id="MobiDB-lite"/>
    </source>
</evidence>
<reference evidence="7 8" key="1">
    <citation type="submission" date="2019-02" db="EMBL/GenBank/DDBJ databases">
        <title>Genome sequencing of the rare red list fungi Hericium alpestre (H. flagellum).</title>
        <authorList>
            <person name="Buettner E."/>
            <person name="Kellner H."/>
        </authorList>
    </citation>
    <scope>NUCLEOTIDE SEQUENCE [LARGE SCALE GENOMIC DNA]</scope>
    <source>
        <strain evidence="7 8">DSM 108284</strain>
    </source>
</reference>
<dbReference type="OrthoDB" id="3247971at2759"/>
<dbReference type="PANTHER" id="PTHR46481">
    <property type="entry name" value="ZINC FINGER BED DOMAIN-CONTAINING PROTEIN 4"/>
    <property type="match status" value="1"/>
</dbReference>
<dbReference type="PANTHER" id="PTHR46481:SF10">
    <property type="entry name" value="ZINC FINGER BED DOMAIN-CONTAINING PROTEIN 39"/>
    <property type="match status" value="1"/>
</dbReference>
<keyword evidence="4" id="KW-0862">Zinc</keyword>
<dbReference type="Proteomes" id="UP000298061">
    <property type="component" value="Unassembled WGS sequence"/>
</dbReference>
<evidence type="ECO:0000256" key="3">
    <source>
        <dbReference type="ARBA" id="ARBA00022771"/>
    </source>
</evidence>
<evidence type="ECO:0000256" key="5">
    <source>
        <dbReference type="ARBA" id="ARBA00023242"/>
    </source>
</evidence>
<dbReference type="SUPFAM" id="SSF53098">
    <property type="entry name" value="Ribonuclease H-like"/>
    <property type="match status" value="1"/>
</dbReference>
<accession>A0A4Y9ZGX8</accession>
<keyword evidence="5" id="KW-0539">Nucleus</keyword>
<dbReference type="STRING" id="135208.A0A4Y9ZGX8"/>
<feature type="compositionally biased region" description="Acidic residues" evidence="6">
    <location>
        <begin position="179"/>
        <end position="192"/>
    </location>
</feature>
<feature type="region of interest" description="Disordered" evidence="6">
    <location>
        <begin position="172"/>
        <end position="220"/>
    </location>
</feature>
<organism evidence="7 8">
    <name type="scientific">Hericium alpestre</name>
    <dbReference type="NCBI Taxonomy" id="135208"/>
    <lineage>
        <taxon>Eukaryota</taxon>
        <taxon>Fungi</taxon>
        <taxon>Dikarya</taxon>
        <taxon>Basidiomycota</taxon>
        <taxon>Agaricomycotina</taxon>
        <taxon>Agaricomycetes</taxon>
        <taxon>Russulales</taxon>
        <taxon>Hericiaceae</taxon>
        <taxon>Hericium</taxon>
    </lineage>
</organism>